<accession>A0ABS5D0W0</accession>
<keyword evidence="2" id="KW-1185">Reference proteome</keyword>
<dbReference type="EMBL" id="JAGPXB010000001">
    <property type="protein sequence ID" value="MBQ0907657.1"/>
    <property type="molecule type" value="Genomic_DNA"/>
</dbReference>
<gene>
    <name evidence="1" type="ORF">KBJ98_02950</name>
</gene>
<protein>
    <submittedName>
        <fullName evidence="1">Uncharacterized protein</fullName>
    </submittedName>
</protein>
<comment type="caution">
    <text evidence="1">The sequence shown here is derived from an EMBL/GenBank/DDBJ whole genome shotgun (WGS) entry which is preliminary data.</text>
</comment>
<evidence type="ECO:0000313" key="2">
    <source>
        <dbReference type="Proteomes" id="UP000679008"/>
    </source>
</evidence>
<sequence>MRWHTHYYEWDKKFGTGGNLGWEYYKSMAFSRMFQTDPNGTIVAETDTFKEIVPNAND</sequence>
<dbReference type="RefSeq" id="WP_210788182.1">
    <property type="nucleotide sequence ID" value="NZ_JAGPXB010000001.1"/>
</dbReference>
<proteinExistence type="predicted"/>
<dbReference type="Proteomes" id="UP000679008">
    <property type="component" value="Unassembled WGS sequence"/>
</dbReference>
<reference evidence="1 2" key="1">
    <citation type="submission" date="2021-04" db="EMBL/GenBank/DDBJ databases">
        <title>Description of novel Flavobacterium sp. F-328.</title>
        <authorList>
            <person name="Saticioglu I.B."/>
        </authorList>
    </citation>
    <scope>NUCLEOTIDE SEQUENCE [LARGE SCALE GENOMIC DNA]</scope>
    <source>
        <strain evidence="1 2">F-328</strain>
    </source>
</reference>
<organism evidence="1 2">
    <name type="scientific">Flavobacterium erciyesense</name>
    <dbReference type="NCBI Taxonomy" id="2825842"/>
    <lineage>
        <taxon>Bacteria</taxon>
        <taxon>Pseudomonadati</taxon>
        <taxon>Bacteroidota</taxon>
        <taxon>Flavobacteriia</taxon>
        <taxon>Flavobacteriales</taxon>
        <taxon>Flavobacteriaceae</taxon>
        <taxon>Flavobacterium</taxon>
    </lineage>
</organism>
<evidence type="ECO:0000313" key="1">
    <source>
        <dbReference type="EMBL" id="MBQ0907657.1"/>
    </source>
</evidence>
<name>A0ABS5D0W0_9FLAO</name>